<feature type="chain" id="PRO_5005197675" evidence="1">
    <location>
        <begin position="35"/>
        <end position="231"/>
    </location>
</feature>
<name>A0A0G8F2M1_BACCE</name>
<reference evidence="2 3" key="1">
    <citation type="submission" date="2015-04" db="EMBL/GenBank/DDBJ databases">
        <title>Draft Genome Sequences of Eight Spore-Forming Food Isolates of Bacillus cereus Genome sequencing.</title>
        <authorList>
            <person name="Krawcyk A.O."/>
            <person name="de Jong A."/>
            <person name="Eijlander R.T."/>
            <person name="Berendsen E.M."/>
            <person name="Holsappel S."/>
            <person name="Wells-Bennik M."/>
            <person name="Kuipers O.P."/>
        </authorList>
    </citation>
    <scope>NUCLEOTIDE SEQUENCE [LARGE SCALE GENOMIC DNA]</scope>
    <source>
        <strain evidence="2 3">B4077</strain>
    </source>
</reference>
<organism evidence="2 3">
    <name type="scientific">Bacillus cereus</name>
    <dbReference type="NCBI Taxonomy" id="1396"/>
    <lineage>
        <taxon>Bacteria</taxon>
        <taxon>Bacillati</taxon>
        <taxon>Bacillota</taxon>
        <taxon>Bacilli</taxon>
        <taxon>Bacillales</taxon>
        <taxon>Bacillaceae</taxon>
        <taxon>Bacillus</taxon>
        <taxon>Bacillus cereus group</taxon>
    </lineage>
</organism>
<keyword evidence="1" id="KW-0732">Signal</keyword>
<dbReference type="EMBL" id="LCYI01000019">
    <property type="protein sequence ID" value="KLA30761.1"/>
    <property type="molecule type" value="Genomic_DNA"/>
</dbReference>
<dbReference type="AlphaFoldDB" id="A0A0G8F2M1"/>
<proteinExistence type="predicted"/>
<evidence type="ECO:0000256" key="1">
    <source>
        <dbReference type="SAM" id="SignalP"/>
    </source>
</evidence>
<gene>
    <name evidence="2" type="ORF">B4077_3981</name>
</gene>
<dbReference type="PATRIC" id="fig|1396.428.peg.3278"/>
<comment type="caution">
    <text evidence="2">The sequence shown here is derived from an EMBL/GenBank/DDBJ whole genome shotgun (WGS) entry which is preliminary data.</text>
</comment>
<accession>A0A0G8F2M1</accession>
<dbReference type="Proteomes" id="UP000035214">
    <property type="component" value="Unassembled WGS sequence"/>
</dbReference>
<sequence>MEKVSSVVMNKTKLFIGSSLMIAMLSTSAFPASADSLVTNDITQQQKPINLLSNEEIPGVKIIDITREQYVKNVAKNENISYKEADKLVSARTVQSLSKINPTAAASSNVVWRQASWTQTYSGNSSFKADLEGSFEIYSSGSFRQINSSTVGSSLSAGKYSATWAQSNSWKTTAYPTISVTLGVTGKFFTTVSNSGGVSGGIAGFSVSSTSTTSVTYVSNGMTIQREYSVY</sequence>
<feature type="signal peptide" evidence="1">
    <location>
        <begin position="1"/>
        <end position="34"/>
    </location>
</feature>
<protein>
    <submittedName>
        <fullName evidence="2">Uncharacterized protein</fullName>
    </submittedName>
</protein>
<evidence type="ECO:0000313" key="2">
    <source>
        <dbReference type="EMBL" id="KLA30761.1"/>
    </source>
</evidence>
<evidence type="ECO:0000313" key="3">
    <source>
        <dbReference type="Proteomes" id="UP000035214"/>
    </source>
</evidence>
<dbReference type="RefSeq" id="WP_229143428.1">
    <property type="nucleotide sequence ID" value="NZ_LCYI01000019.1"/>
</dbReference>